<dbReference type="Pfam" id="PF13515">
    <property type="entry name" value="FUSC_2"/>
    <property type="match status" value="1"/>
</dbReference>
<feature type="transmembrane region" description="Helical" evidence="7">
    <location>
        <begin position="20"/>
        <end position="40"/>
    </location>
</feature>
<keyword evidence="4 7" id="KW-1133">Transmembrane helix</keyword>
<keyword evidence="5 7" id="KW-0472">Membrane</keyword>
<keyword evidence="3 7" id="KW-0812">Transmembrane</keyword>
<evidence type="ECO:0000256" key="4">
    <source>
        <dbReference type="ARBA" id="ARBA00022989"/>
    </source>
</evidence>
<comment type="subcellular location">
    <subcellularLocation>
        <location evidence="1">Cell membrane</location>
        <topology evidence="1">Multi-pass membrane protein</topology>
    </subcellularLocation>
</comment>
<keyword evidence="2" id="KW-1003">Cell membrane</keyword>
<dbReference type="Proteomes" id="UP001279681">
    <property type="component" value="Unassembled WGS sequence"/>
</dbReference>
<organism evidence="9 10">
    <name type="scientific">Candidatus Cetobacterium colombiensis</name>
    <dbReference type="NCBI Taxonomy" id="3073100"/>
    <lineage>
        <taxon>Bacteria</taxon>
        <taxon>Fusobacteriati</taxon>
        <taxon>Fusobacteriota</taxon>
        <taxon>Fusobacteriia</taxon>
        <taxon>Fusobacteriales</taxon>
        <taxon>Fusobacteriaceae</taxon>
        <taxon>Cetobacterium</taxon>
    </lineage>
</organism>
<feature type="domain" description="Integral membrane bound transporter" evidence="8">
    <location>
        <begin position="33"/>
        <end position="152"/>
    </location>
</feature>
<comment type="caution">
    <text evidence="9">The sequence shown here is derived from an EMBL/GenBank/DDBJ whole genome shotgun (WGS) entry which is preliminary data.</text>
</comment>
<dbReference type="PANTHER" id="PTHR30509:SF9">
    <property type="entry name" value="MULTIDRUG RESISTANCE PROTEIN MDTO"/>
    <property type="match status" value="1"/>
</dbReference>
<evidence type="ECO:0000256" key="3">
    <source>
        <dbReference type="ARBA" id="ARBA00022692"/>
    </source>
</evidence>
<evidence type="ECO:0000256" key="6">
    <source>
        <dbReference type="ARBA" id="ARBA00043993"/>
    </source>
</evidence>
<comment type="similarity">
    <text evidence="6">Belongs to the YccS/YhfK family.</text>
</comment>
<sequence>MNNKEYKETLSKSLKISTSVFTCVFLLKVIFDVNPFYAAIAAVSCLQGTIKDSFKVGVERVIGTIFGGFIGLLAIYFITTESTGFKGSFIIALSMVIIIFGCSYLLKKPSSSNIACIVFLGITTNMEGRDPYFWAGKRILTTIIGVIIALICNWLLSGEYKRFIKKNKSK</sequence>
<dbReference type="EMBL" id="JAVIKH010000002">
    <property type="protein sequence ID" value="MDX8335410.1"/>
    <property type="molecule type" value="Genomic_DNA"/>
</dbReference>
<feature type="transmembrane region" description="Helical" evidence="7">
    <location>
        <begin position="85"/>
        <end position="106"/>
    </location>
</feature>
<gene>
    <name evidence="9" type="ORF">RFV38_02680</name>
</gene>
<dbReference type="RefSeq" id="WP_320312811.1">
    <property type="nucleotide sequence ID" value="NZ_JAVIKH010000002.1"/>
</dbReference>
<proteinExistence type="inferred from homology"/>
<keyword evidence="10" id="KW-1185">Reference proteome</keyword>
<feature type="transmembrane region" description="Helical" evidence="7">
    <location>
        <begin position="60"/>
        <end position="78"/>
    </location>
</feature>
<feature type="transmembrane region" description="Helical" evidence="7">
    <location>
        <begin position="139"/>
        <end position="156"/>
    </location>
</feature>
<dbReference type="InterPro" id="IPR049453">
    <property type="entry name" value="Memb_transporter_dom"/>
</dbReference>
<evidence type="ECO:0000313" key="10">
    <source>
        <dbReference type="Proteomes" id="UP001279681"/>
    </source>
</evidence>
<evidence type="ECO:0000256" key="1">
    <source>
        <dbReference type="ARBA" id="ARBA00004651"/>
    </source>
</evidence>
<reference evidence="10" key="1">
    <citation type="submission" date="2023-07" db="EMBL/GenBank/DDBJ databases">
        <authorList>
            <person name="Colorado M.A."/>
            <person name="Villamil L.M."/>
            <person name="Melo J.F."/>
            <person name="Rodriguez J.A."/>
            <person name="Ruiz R.Y."/>
        </authorList>
    </citation>
    <scope>NUCLEOTIDE SEQUENCE [LARGE SCALE GENOMIC DNA]</scope>
    <source>
        <strain evidence="10">C33</strain>
    </source>
</reference>
<name>A0ABU4WAI1_9FUSO</name>
<evidence type="ECO:0000256" key="2">
    <source>
        <dbReference type="ARBA" id="ARBA00022475"/>
    </source>
</evidence>
<evidence type="ECO:0000259" key="8">
    <source>
        <dbReference type="Pfam" id="PF13515"/>
    </source>
</evidence>
<protein>
    <submittedName>
        <fullName evidence="9">FUSC family protein</fullName>
    </submittedName>
</protein>
<evidence type="ECO:0000313" key="9">
    <source>
        <dbReference type="EMBL" id="MDX8335410.1"/>
    </source>
</evidence>
<evidence type="ECO:0000256" key="7">
    <source>
        <dbReference type="SAM" id="Phobius"/>
    </source>
</evidence>
<accession>A0ABU4WAI1</accession>
<evidence type="ECO:0000256" key="5">
    <source>
        <dbReference type="ARBA" id="ARBA00023136"/>
    </source>
</evidence>
<dbReference type="PANTHER" id="PTHR30509">
    <property type="entry name" value="P-HYDROXYBENZOIC ACID EFFLUX PUMP SUBUNIT-RELATED"/>
    <property type="match status" value="1"/>
</dbReference>